<dbReference type="PANTHER" id="PTHR22648">
    <property type="entry name" value="TRANSCRIPTION TERMINATION FACTOR NUSA"/>
    <property type="match status" value="1"/>
</dbReference>
<sequence>MNAEFFAALEQLEKEKGIPVDYMLDRVCQALLTAYKKDNDGLKCDNVYVEPDMDEKTIHMYASKEVVDEAEDPLTEISLEDAKKISPRVSLGDFVRVGIETKKFGRIAAQAAKQVIIQGIRESERGMAYNEYSSREHEILNATVFRVDPESGTIIVEVVSEGEKIETALAKGEQVPGEVLTEGQRIKVYVVEVRKGMHGPQILLSRTHPGLVKRLFELEVPEIHDGVVEIKSIAREAGNRTKIAVMTHDEKVDPIGACVGPRGSRVGSIVNELSGEKIDIIKYSENMADFVSAALSPADVISAAMLPDGKSCRVTVPDDQLSLAIGKEGQNARLAAKLTGCKIDIGSESAAKEQAEQADEDLLVEE</sequence>
<name>A0ABS6ER09_9FIRM</name>
<dbReference type="HAMAP" id="MF_00945_B">
    <property type="entry name" value="NusA_B"/>
    <property type="match status" value="1"/>
</dbReference>
<feature type="domain" description="K Homology" evidence="7">
    <location>
        <begin position="237"/>
        <end position="296"/>
    </location>
</feature>
<keyword evidence="2 6" id="KW-0963">Cytoplasm</keyword>
<dbReference type="RefSeq" id="WP_216469582.1">
    <property type="nucleotide sequence ID" value="NZ_JAHLQI010000002.1"/>
</dbReference>
<protein>
    <recommendedName>
        <fullName evidence="6">Transcription termination/antitermination protein NusA</fullName>
    </recommendedName>
</protein>
<dbReference type="Pfam" id="PF26594">
    <property type="entry name" value="KH_NusA_2nd"/>
    <property type="match status" value="1"/>
</dbReference>
<dbReference type="InterPro" id="IPR010213">
    <property type="entry name" value="TF_NusA"/>
</dbReference>
<organism evidence="8 9">
    <name type="scientific">Butyricicoccus intestinisimiae</name>
    <dbReference type="NCBI Taxonomy" id="2841509"/>
    <lineage>
        <taxon>Bacteria</taxon>
        <taxon>Bacillati</taxon>
        <taxon>Bacillota</taxon>
        <taxon>Clostridia</taxon>
        <taxon>Eubacteriales</taxon>
        <taxon>Butyricicoccaceae</taxon>
        <taxon>Butyricicoccus</taxon>
    </lineage>
</organism>
<evidence type="ECO:0000256" key="4">
    <source>
        <dbReference type="ARBA" id="ARBA00023015"/>
    </source>
</evidence>
<dbReference type="CDD" id="cd22529">
    <property type="entry name" value="KH-II_NusA_rpt2"/>
    <property type="match status" value="1"/>
</dbReference>
<keyword evidence="9" id="KW-1185">Reference proteome</keyword>
<dbReference type="Pfam" id="PF13184">
    <property type="entry name" value="KH_NusA_1st"/>
    <property type="match status" value="1"/>
</dbReference>
<accession>A0ABS6ER09</accession>
<proteinExistence type="inferred from homology"/>
<dbReference type="NCBIfam" id="TIGR01953">
    <property type="entry name" value="NusA"/>
    <property type="match status" value="1"/>
</dbReference>
<evidence type="ECO:0000259" key="7">
    <source>
        <dbReference type="SMART" id="SM00322"/>
    </source>
</evidence>
<keyword evidence="3 6" id="KW-0694">RNA-binding</keyword>
<comment type="subcellular location">
    <subcellularLocation>
        <location evidence="6">Cytoplasm</location>
    </subcellularLocation>
</comment>
<feature type="domain" description="K Homology" evidence="7">
    <location>
        <begin position="308"/>
        <end position="364"/>
    </location>
</feature>
<evidence type="ECO:0000256" key="1">
    <source>
        <dbReference type="ARBA" id="ARBA00022472"/>
    </source>
</evidence>
<dbReference type="Pfam" id="PF08529">
    <property type="entry name" value="NusA_N"/>
    <property type="match status" value="1"/>
</dbReference>
<keyword evidence="1 6" id="KW-0806">Transcription termination</keyword>
<dbReference type="InterPro" id="IPR030842">
    <property type="entry name" value="TF_NusA_bacterial"/>
</dbReference>
<reference evidence="8 9" key="1">
    <citation type="submission" date="2021-06" db="EMBL/GenBank/DDBJ databases">
        <authorList>
            <person name="Sun Q."/>
            <person name="Li D."/>
        </authorList>
    </citation>
    <scope>NUCLEOTIDE SEQUENCE [LARGE SCALE GENOMIC DNA]</scope>
    <source>
        <strain evidence="8 9">MSJd-7</strain>
    </source>
</reference>
<dbReference type="CDD" id="cd04455">
    <property type="entry name" value="S1_NusA"/>
    <property type="match status" value="1"/>
</dbReference>
<dbReference type="InterPro" id="IPR004087">
    <property type="entry name" value="KH_dom"/>
</dbReference>
<evidence type="ECO:0000256" key="3">
    <source>
        <dbReference type="ARBA" id="ARBA00022884"/>
    </source>
</evidence>
<comment type="caution">
    <text evidence="8">The sequence shown here is derived from an EMBL/GenBank/DDBJ whole genome shotgun (WGS) entry which is preliminary data.</text>
</comment>
<evidence type="ECO:0000256" key="2">
    <source>
        <dbReference type="ARBA" id="ARBA00022490"/>
    </source>
</evidence>
<evidence type="ECO:0000313" key="9">
    <source>
        <dbReference type="Proteomes" id="UP000783588"/>
    </source>
</evidence>
<dbReference type="EMBL" id="JAHLQI010000002">
    <property type="protein sequence ID" value="MBU5489928.1"/>
    <property type="molecule type" value="Genomic_DNA"/>
</dbReference>
<dbReference type="PROSITE" id="PS50084">
    <property type="entry name" value="KH_TYPE_1"/>
    <property type="match status" value="1"/>
</dbReference>
<evidence type="ECO:0000256" key="5">
    <source>
        <dbReference type="ARBA" id="ARBA00023163"/>
    </source>
</evidence>
<dbReference type="PANTHER" id="PTHR22648:SF0">
    <property type="entry name" value="TRANSCRIPTION TERMINATION_ANTITERMINATION PROTEIN NUSA"/>
    <property type="match status" value="1"/>
</dbReference>
<dbReference type="Proteomes" id="UP000783588">
    <property type="component" value="Unassembled WGS sequence"/>
</dbReference>
<dbReference type="SMART" id="SM00322">
    <property type="entry name" value="KH"/>
    <property type="match status" value="2"/>
</dbReference>
<keyword evidence="5 6" id="KW-0804">Transcription</keyword>
<evidence type="ECO:0000256" key="6">
    <source>
        <dbReference type="HAMAP-Rule" id="MF_00945"/>
    </source>
</evidence>
<dbReference type="InterPro" id="IPR025249">
    <property type="entry name" value="TF_NusA_KH_1st"/>
</dbReference>
<dbReference type="InterPro" id="IPR013735">
    <property type="entry name" value="TF_NusA_N"/>
</dbReference>
<keyword evidence="4 6" id="KW-0805">Transcription regulation</keyword>
<gene>
    <name evidence="6 8" type="primary">nusA</name>
    <name evidence="8" type="ORF">KQI75_04720</name>
</gene>
<keyword evidence="6" id="KW-0889">Transcription antitermination</keyword>
<comment type="similarity">
    <text evidence="6">Belongs to the NusA family.</text>
</comment>
<evidence type="ECO:0000313" key="8">
    <source>
        <dbReference type="EMBL" id="MBU5489928.1"/>
    </source>
</evidence>
<dbReference type="CDD" id="cd02134">
    <property type="entry name" value="KH-II_NusA_rpt1"/>
    <property type="match status" value="1"/>
</dbReference>
<comment type="subunit">
    <text evidence="6">Monomer. Binds directly to the core enzyme of the DNA-dependent RNA polymerase and to nascent RNA.</text>
</comment>
<dbReference type="InterPro" id="IPR058582">
    <property type="entry name" value="KH_NusA_2nd"/>
</dbReference>
<comment type="function">
    <text evidence="6">Participates in both transcription termination and antitermination.</text>
</comment>